<dbReference type="Proteomes" id="UP000663874">
    <property type="component" value="Unassembled WGS sequence"/>
</dbReference>
<dbReference type="PANTHER" id="PTHR46580">
    <property type="entry name" value="SENSOR KINASE-RELATED"/>
    <property type="match status" value="1"/>
</dbReference>
<feature type="compositionally biased region" description="Low complexity" evidence="7">
    <location>
        <begin position="969"/>
        <end position="990"/>
    </location>
</feature>
<feature type="compositionally biased region" description="Polar residues" evidence="7">
    <location>
        <begin position="991"/>
        <end position="1009"/>
    </location>
</feature>
<evidence type="ECO:0000259" key="8">
    <source>
        <dbReference type="PROSITE" id="PS50089"/>
    </source>
</evidence>
<evidence type="ECO:0000313" key="9">
    <source>
        <dbReference type="EMBL" id="CAF3930238.1"/>
    </source>
</evidence>
<dbReference type="Pfam" id="PF00653">
    <property type="entry name" value="BIR"/>
    <property type="match status" value="3"/>
</dbReference>
<dbReference type="GO" id="GO:0008270">
    <property type="term" value="F:zinc ion binding"/>
    <property type="evidence" value="ECO:0007669"/>
    <property type="project" value="UniProtKB-KW"/>
</dbReference>
<evidence type="ECO:0000256" key="1">
    <source>
        <dbReference type="ARBA" id="ARBA00006672"/>
    </source>
</evidence>
<dbReference type="EMBL" id="CAJOBE010004402">
    <property type="protein sequence ID" value="CAF3930238.1"/>
    <property type="molecule type" value="Genomic_DNA"/>
</dbReference>
<name>A0A819JGB4_9BILA</name>
<keyword evidence="5" id="KW-0862">Zinc</keyword>
<dbReference type="SMART" id="SM00238">
    <property type="entry name" value="BIR"/>
    <property type="match status" value="3"/>
</dbReference>
<protein>
    <recommendedName>
        <fullName evidence="8">RING-type domain-containing protein</fullName>
    </recommendedName>
</protein>
<keyword evidence="4 6" id="KW-0863">Zinc-finger</keyword>
<dbReference type="PROSITE" id="PS50143">
    <property type="entry name" value="BIR_REPEAT_2"/>
    <property type="match status" value="3"/>
</dbReference>
<keyword evidence="3" id="KW-0732">Signal</keyword>
<evidence type="ECO:0000256" key="5">
    <source>
        <dbReference type="ARBA" id="ARBA00022833"/>
    </source>
</evidence>
<feature type="region of interest" description="Disordered" evidence="7">
    <location>
        <begin position="964"/>
        <end position="1009"/>
    </location>
</feature>
<reference evidence="9" key="1">
    <citation type="submission" date="2021-02" db="EMBL/GenBank/DDBJ databases">
        <authorList>
            <person name="Nowell W R."/>
        </authorList>
    </citation>
    <scope>NUCLEOTIDE SEQUENCE</scope>
</reference>
<keyword evidence="2" id="KW-0479">Metal-binding</keyword>
<dbReference type="InterPro" id="IPR028994">
    <property type="entry name" value="Integrin_alpha_N"/>
</dbReference>
<proteinExistence type="inferred from homology"/>
<dbReference type="Gene3D" id="3.30.40.10">
    <property type="entry name" value="Zinc/RING finger domain, C3HC4 (zinc finger)"/>
    <property type="match status" value="1"/>
</dbReference>
<accession>A0A819JGB4</accession>
<dbReference type="AlphaFoldDB" id="A0A819JGB4"/>
<organism evidence="9 10">
    <name type="scientific">Rotaria sordida</name>
    <dbReference type="NCBI Taxonomy" id="392033"/>
    <lineage>
        <taxon>Eukaryota</taxon>
        <taxon>Metazoa</taxon>
        <taxon>Spiralia</taxon>
        <taxon>Gnathifera</taxon>
        <taxon>Rotifera</taxon>
        <taxon>Eurotatoria</taxon>
        <taxon>Bdelloidea</taxon>
        <taxon>Philodinida</taxon>
        <taxon>Philodinidae</taxon>
        <taxon>Rotaria</taxon>
    </lineage>
</organism>
<dbReference type="CDD" id="cd00022">
    <property type="entry name" value="BIR"/>
    <property type="match status" value="2"/>
</dbReference>
<dbReference type="InterPro" id="IPR013083">
    <property type="entry name" value="Znf_RING/FYVE/PHD"/>
</dbReference>
<comment type="similarity">
    <text evidence="1">Belongs to the IAP family.</text>
</comment>
<evidence type="ECO:0000256" key="3">
    <source>
        <dbReference type="ARBA" id="ARBA00022729"/>
    </source>
</evidence>
<dbReference type="SUPFAM" id="SSF57924">
    <property type="entry name" value="Inhibitor of apoptosis (IAP) repeat"/>
    <property type="match status" value="3"/>
</dbReference>
<evidence type="ECO:0000256" key="4">
    <source>
        <dbReference type="ARBA" id="ARBA00022771"/>
    </source>
</evidence>
<dbReference type="InterPro" id="IPR013517">
    <property type="entry name" value="FG-GAP"/>
</dbReference>
<dbReference type="Gene3D" id="2.30.30.100">
    <property type="match status" value="7"/>
</dbReference>
<evidence type="ECO:0000256" key="7">
    <source>
        <dbReference type="SAM" id="MobiDB-lite"/>
    </source>
</evidence>
<feature type="domain" description="RING-type" evidence="8">
    <location>
        <begin position="1019"/>
        <end position="1054"/>
    </location>
</feature>
<sequence length="1065" mass="117623">MMFSTGLNSHPYSMAIHDFNKDGQVDIAVANYGTKNLVTFLGSGDGTFENRGSYGIDFDFAPWAIGAGSFNKDGRSEIVVAYDDIDHLDVLVTYNLGSFDHQMTYSTGGWPRSVTVGDFNTDTRLDIVVANQFDNTVSVLLGYGNGSFANQTIYSTGSKPWSVAVGDFNNDTHLDIVVANGNDNTTSVLLGYGNGSFANQTKYSTGFGTNSVAVGDFNNDIHLDIVVTNHYDNTVSVLLGYGNGSFANQTKYSTGYQPWPVAVGDFNNDTHLDIVVANYGKNTISVLLGYGNGSFANQTTYSSGSKPESIAVGDFNNDTHLDIVVANYGDNTVSVFLGYGNGSFANQTKYLSGSAPSSVAVDDFNNDNRLDIVVVNWNDNTMSVFLGYGNGFFANQTKYSTGLSPSSVVVGDFNNDTRLDIVVANLNENSVSVYLGYPYQGFLNQMKLTTGNGSRPKSFAIGDFNNDGETDVAVANSGTNNVGIFLRYANGSFANQIIYLTDSSPWVVAVGDFNNDTILDIVTANHGNDTVGIFLGWVDVCKQLKKQSVHSSILINAAGFTYTGIDDTARCLICGLEVSEWTAHMNPFTVHVQQSPNCSFVQSIVSKNRMNFSSSDGSITENQNFELSQHKKIDQKIDYCLIEVEIMKEIRCRAFSHWPHQNVLSRTQMISAGFFYCNVGDRVICLYCNLICQQWTPHTDDPEEVHQTLSPLCPYVLFLLKTHQTSTVSILNDRTNNRAVTSNLLRFNEIVQASASHRAYIEISKRQTSFNSWPQEELPSVDDLVRAGFFYTGSKTIVTCFYCNGSLQNWGSKDNPLIEHVRWFPLCAYAKQLCDDELYRKVQESKRIHQERTRTNQIEKNGNFSNDHSTNNSQLVIPDENTLSRFVAARLDLPISQSLLNQNFKLSVIKRCWEDQLRLKQNDFTTDCDLLIACIILQKQIDHINGRQENIIIPSIKMKIIREKEQSGSSLSSTPPMNKSSSSNSSNINNTVESKSTIATTDNQSKTSSTTDIVSSNLCILCLTEDKRLACMPCGHLATCVQCGPSLRTCPVCRKEIEAFVRIYI</sequence>
<evidence type="ECO:0000313" key="10">
    <source>
        <dbReference type="Proteomes" id="UP000663874"/>
    </source>
</evidence>
<dbReference type="PROSITE" id="PS50089">
    <property type="entry name" value="ZF_RING_2"/>
    <property type="match status" value="1"/>
</dbReference>
<evidence type="ECO:0000256" key="6">
    <source>
        <dbReference type="PROSITE-ProRule" id="PRU00175"/>
    </source>
</evidence>
<dbReference type="Gene3D" id="2.40.128.340">
    <property type="match status" value="1"/>
</dbReference>
<dbReference type="Pfam" id="PF13517">
    <property type="entry name" value="FG-GAP_3"/>
    <property type="match status" value="5"/>
</dbReference>
<dbReference type="InterPro" id="IPR001841">
    <property type="entry name" value="Znf_RING"/>
</dbReference>
<dbReference type="SUPFAM" id="SSF69318">
    <property type="entry name" value="Integrin alpha N-terminal domain"/>
    <property type="match status" value="2"/>
</dbReference>
<comment type="caution">
    <text evidence="9">The sequence shown here is derived from an EMBL/GenBank/DDBJ whole genome shotgun (WGS) entry which is preliminary data.</text>
</comment>
<dbReference type="FunFam" id="1.10.1170.10:FF:000002">
    <property type="entry name" value="Baculoviral IAP repeat containing 7"/>
    <property type="match status" value="1"/>
</dbReference>
<dbReference type="Pfam" id="PF13920">
    <property type="entry name" value="zf-C3HC4_3"/>
    <property type="match status" value="1"/>
</dbReference>
<dbReference type="InterPro" id="IPR001370">
    <property type="entry name" value="BIR_rpt"/>
</dbReference>
<evidence type="ECO:0000256" key="2">
    <source>
        <dbReference type="ARBA" id="ARBA00022723"/>
    </source>
</evidence>
<dbReference type="Gene3D" id="1.10.1170.10">
    <property type="entry name" value="Inhibitor Of Apoptosis Protein (2mihbC-IAP-1), Chain A"/>
    <property type="match status" value="3"/>
</dbReference>
<gene>
    <name evidence="9" type="ORF">FNK824_LOCUS22104</name>
</gene>